<feature type="domain" description="ABC transmembrane type-1" evidence="8">
    <location>
        <begin position="103"/>
        <end position="308"/>
    </location>
</feature>
<keyword evidence="3" id="KW-1003">Cell membrane</keyword>
<feature type="transmembrane region" description="Helical" evidence="7">
    <location>
        <begin position="24"/>
        <end position="44"/>
    </location>
</feature>
<evidence type="ECO:0000256" key="2">
    <source>
        <dbReference type="ARBA" id="ARBA00022448"/>
    </source>
</evidence>
<dbReference type="SUPFAM" id="SSF161098">
    <property type="entry name" value="MetI-like"/>
    <property type="match status" value="1"/>
</dbReference>
<dbReference type="InterPro" id="IPR035906">
    <property type="entry name" value="MetI-like_sf"/>
</dbReference>
<evidence type="ECO:0000313" key="9">
    <source>
        <dbReference type="EMBL" id="SJM52394.1"/>
    </source>
</evidence>
<comment type="similarity">
    <text evidence="7">Belongs to the binding-protein-dependent transport system permease family.</text>
</comment>
<keyword evidence="10" id="KW-1185">Reference proteome</keyword>
<feature type="transmembrane region" description="Helical" evidence="7">
    <location>
        <begin position="229"/>
        <end position="251"/>
    </location>
</feature>
<comment type="subcellular location">
    <subcellularLocation>
        <location evidence="1 7">Cell membrane</location>
        <topology evidence="1 7">Multi-pass membrane protein</topology>
    </subcellularLocation>
</comment>
<evidence type="ECO:0000256" key="5">
    <source>
        <dbReference type="ARBA" id="ARBA00022989"/>
    </source>
</evidence>
<keyword evidence="5 7" id="KW-1133">Transmembrane helix</keyword>
<sequence length="354" mass="38054">MQMNESVAAPAPVKRRRRSDNRAGLWLIAPALLVLAVVIGYPIVSAIVQSFNADRAFNPETGFFEDGGFAGFSNYMHWLLQDCGKGMNSCPPGTAGSQFWDAIGVTFLLTGITVALEVVLGFWIAIIMGRNLWGRGLLRASVLVPWAIPTAVTAKLWAFIFAPQGIVNAVTGLETQWTTGTWELLTAVIVADVWKTTPFVALLILAGLQMIPQDVYDAAKMDGATRWQQFTRVTLPLVKPALLVAVLFRLLDALRMYDLPAIMQGNTSGAATTMSMLVTATIREGDFANASALSTIVFLIIFACAFLMVKGLGANAVAQAQPDQRTVGGGKQKKLVAVDTSSTKAMVMPREGGK</sequence>
<gene>
    <name evidence="9" type="ORF">CZ674_03175</name>
</gene>
<dbReference type="PROSITE" id="PS50928">
    <property type="entry name" value="ABC_TM1"/>
    <property type="match status" value="1"/>
</dbReference>
<dbReference type="AlphaFoldDB" id="A0A1R4F935"/>
<dbReference type="PANTHER" id="PTHR43005">
    <property type="entry name" value="BLR7065 PROTEIN"/>
    <property type="match status" value="1"/>
</dbReference>
<feature type="transmembrane region" description="Helical" evidence="7">
    <location>
        <begin position="182"/>
        <end position="208"/>
    </location>
</feature>
<evidence type="ECO:0000313" key="10">
    <source>
        <dbReference type="Proteomes" id="UP000195787"/>
    </source>
</evidence>
<feature type="transmembrane region" description="Helical" evidence="7">
    <location>
        <begin position="102"/>
        <end position="128"/>
    </location>
</feature>
<evidence type="ECO:0000256" key="4">
    <source>
        <dbReference type="ARBA" id="ARBA00022692"/>
    </source>
</evidence>
<dbReference type="EMBL" id="FUHU01000020">
    <property type="protein sequence ID" value="SJM52394.1"/>
    <property type="molecule type" value="Genomic_DNA"/>
</dbReference>
<dbReference type="GO" id="GO:0055085">
    <property type="term" value="P:transmembrane transport"/>
    <property type="evidence" value="ECO:0007669"/>
    <property type="project" value="InterPro"/>
</dbReference>
<keyword evidence="2 7" id="KW-0813">Transport</keyword>
<feature type="transmembrane region" description="Helical" evidence="7">
    <location>
        <begin position="140"/>
        <end position="162"/>
    </location>
</feature>
<proteinExistence type="inferred from homology"/>
<dbReference type="PANTHER" id="PTHR43005:SF2">
    <property type="entry name" value="INTEGRAL MEMBRANE SUGAR TRANSPORT PROTEIN"/>
    <property type="match status" value="1"/>
</dbReference>
<evidence type="ECO:0000256" key="3">
    <source>
        <dbReference type="ARBA" id="ARBA00022475"/>
    </source>
</evidence>
<evidence type="ECO:0000256" key="1">
    <source>
        <dbReference type="ARBA" id="ARBA00004651"/>
    </source>
</evidence>
<dbReference type="Pfam" id="PF00528">
    <property type="entry name" value="BPD_transp_1"/>
    <property type="match status" value="1"/>
</dbReference>
<feature type="transmembrane region" description="Helical" evidence="7">
    <location>
        <begin position="287"/>
        <end position="309"/>
    </location>
</feature>
<dbReference type="GO" id="GO:0005886">
    <property type="term" value="C:plasma membrane"/>
    <property type="evidence" value="ECO:0007669"/>
    <property type="project" value="UniProtKB-SubCell"/>
</dbReference>
<dbReference type="InterPro" id="IPR000515">
    <property type="entry name" value="MetI-like"/>
</dbReference>
<reference evidence="9 10" key="1">
    <citation type="submission" date="2017-02" db="EMBL/GenBank/DDBJ databases">
        <authorList>
            <person name="Peterson S.W."/>
        </authorList>
    </citation>
    <scope>NUCLEOTIDE SEQUENCE [LARGE SCALE GENOMIC DNA]</scope>
    <source>
        <strain evidence="9 10">LMG 22410</strain>
    </source>
</reference>
<keyword evidence="6 7" id="KW-0472">Membrane</keyword>
<dbReference type="Gene3D" id="1.10.3720.10">
    <property type="entry name" value="MetI-like"/>
    <property type="match status" value="1"/>
</dbReference>
<protein>
    <submittedName>
        <fullName evidence="9">Maltose/maltodextrin ABC transporter, permease protein MalF</fullName>
    </submittedName>
</protein>
<accession>A0A1R4F935</accession>
<keyword evidence="4 7" id="KW-0812">Transmembrane</keyword>
<dbReference type="Proteomes" id="UP000195787">
    <property type="component" value="Unassembled WGS sequence"/>
</dbReference>
<dbReference type="CDD" id="cd06261">
    <property type="entry name" value="TM_PBP2"/>
    <property type="match status" value="1"/>
</dbReference>
<evidence type="ECO:0000259" key="8">
    <source>
        <dbReference type="PROSITE" id="PS50928"/>
    </source>
</evidence>
<organism evidence="9 10">
    <name type="scientific">Agrococcus casei LMG 22410</name>
    <dbReference type="NCBI Taxonomy" id="1255656"/>
    <lineage>
        <taxon>Bacteria</taxon>
        <taxon>Bacillati</taxon>
        <taxon>Actinomycetota</taxon>
        <taxon>Actinomycetes</taxon>
        <taxon>Micrococcales</taxon>
        <taxon>Microbacteriaceae</taxon>
        <taxon>Agrococcus</taxon>
    </lineage>
</organism>
<evidence type="ECO:0000256" key="6">
    <source>
        <dbReference type="ARBA" id="ARBA00023136"/>
    </source>
</evidence>
<evidence type="ECO:0000256" key="7">
    <source>
        <dbReference type="RuleBase" id="RU363032"/>
    </source>
</evidence>
<name>A0A1R4F935_9MICO</name>